<reference evidence="2 3" key="1">
    <citation type="submission" date="2017-03" db="EMBL/GenBank/DDBJ databases">
        <authorList>
            <person name="Afonso C.L."/>
            <person name="Miller P.J."/>
            <person name="Scott M.A."/>
            <person name="Spackman E."/>
            <person name="Goraichik I."/>
            <person name="Dimitrov K.M."/>
            <person name="Suarez D.L."/>
            <person name="Swayne D.E."/>
        </authorList>
    </citation>
    <scope>NUCLEOTIDE SEQUENCE [LARGE SCALE GENOMIC DNA]</scope>
    <source>
        <strain evidence="2">Genome sequencing of Nitrospira japonica strain NJ11</strain>
    </source>
</reference>
<evidence type="ECO:0000313" key="2">
    <source>
        <dbReference type="EMBL" id="SLM48181.1"/>
    </source>
</evidence>
<evidence type="ECO:0000313" key="3">
    <source>
        <dbReference type="Proteomes" id="UP000192042"/>
    </source>
</evidence>
<name>A0A1W1I5H5_9BACT</name>
<accession>A0A1W1I5H5</accession>
<dbReference type="InterPro" id="IPR009875">
    <property type="entry name" value="PilZ_domain"/>
</dbReference>
<gene>
    <name evidence="2" type="ORF">NSJP_2009</name>
</gene>
<dbReference type="SUPFAM" id="SSF141371">
    <property type="entry name" value="PilZ domain-like"/>
    <property type="match status" value="1"/>
</dbReference>
<dbReference type="Pfam" id="PF07238">
    <property type="entry name" value="PilZ"/>
    <property type="match status" value="1"/>
</dbReference>
<feature type="domain" description="PilZ" evidence="1">
    <location>
        <begin position="4"/>
        <end position="97"/>
    </location>
</feature>
<dbReference type="EMBL" id="LT828648">
    <property type="protein sequence ID" value="SLM48181.1"/>
    <property type="molecule type" value="Genomic_DNA"/>
</dbReference>
<dbReference type="RefSeq" id="WP_172834251.1">
    <property type="nucleotide sequence ID" value="NZ_LT828648.1"/>
</dbReference>
<protein>
    <recommendedName>
        <fullName evidence="1">PilZ domain-containing protein</fullName>
    </recommendedName>
</protein>
<keyword evidence="3" id="KW-1185">Reference proteome</keyword>
<proteinExistence type="predicted"/>
<sequence>MVSRYGPRVPVVGQAVLAGSHTSCEGRVLDLSVPGCLIECPHRLHVGEYVRLRVSLPDGGAAMTVSLAAVRWVCGNRVGLEFIRSSNADQHRLNAFVSRHDPRSAVPMGRVLKWKESITLLGASGD</sequence>
<dbReference type="GO" id="GO:0035438">
    <property type="term" value="F:cyclic-di-GMP binding"/>
    <property type="evidence" value="ECO:0007669"/>
    <property type="project" value="InterPro"/>
</dbReference>
<evidence type="ECO:0000259" key="1">
    <source>
        <dbReference type="Pfam" id="PF07238"/>
    </source>
</evidence>
<dbReference type="Proteomes" id="UP000192042">
    <property type="component" value="Chromosome I"/>
</dbReference>
<dbReference type="AlphaFoldDB" id="A0A1W1I5H5"/>
<organism evidence="2 3">
    <name type="scientific">Nitrospira japonica</name>
    <dbReference type="NCBI Taxonomy" id="1325564"/>
    <lineage>
        <taxon>Bacteria</taxon>
        <taxon>Pseudomonadati</taxon>
        <taxon>Nitrospirota</taxon>
        <taxon>Nitrospiria</taxon>
        <taxon>Nitrospirales</taxon>
        <taxon>Nitrospiraceae</taxon>
        <taxon>Nitrospira</taxon>
    </lineage>
</organism>
<dbReference type="KEGG" id="nja:NSJP_2009"/>
<dbReference type="Gene3D" id="2.40.10.220">
    <property type="entry name" value="predicted glycosyltransferase like domains"/>
    <property type="match status" value="1"/>
</dbReference>